<evidence type="ECO:0000256" key="3">
    <source>
        <dbReference type="SAM" id="SignalP"/>
    </source>
</evidence>
<dbReference type="eggNOG" id="COG0683">
    <property type="taxonomic scope" value="Bacteria"/>
</dbReference>
<reference evidence="5 6" key="1">
    <citation type="submission" date="2011-11" db="EMBL/GenBank/DDBJ databases">
        <title>The Noncontiguous Finished genome of Desulfosporosinus youngiae DSM 17734.</title>
        <authorList>
            <consortium name="US DOE Joint Genome Institute (JGI-PGF)"/>
            <person name="Lucas S."/>
            <person name="Han J."/>
            <person name="Lapidus A."/>
            <person name="Cheng J.-F."/>
            <person name="Goodwin L."/>
            <person name="Pitluck S."/>
            <person name="Peters L."/>
            <person name="Ovchinnikova G."/>
            <person name="Lu M."/>
            <person name="Land M.L."/>
            <person name="Hauser L."/>
            <person name="Pester M."/>
            <person name="Spring S."/>
            <person name="Ollivier B."/>
            <person name="Rattei T."/>
            <person name="Klenk H.-P."/>
            <person name="Wagner M."/>
            <person name="Loy A."/>
            <person name="Woyke T.J."/>
        </authorList>
    </citation>
    <scope>NUCLEOTIDE SEQUENCE [LARGE SCALE GENOMIC DNA]</scope>
    <source>
        <strain evidence="5 6">DSM 17734</strain>
    </source>
</reference>
<dbReference type="AlphaFoldDB" id="H5XTQ9"/>
<dbReference type="CDD" id="cd19982">
    <property type="entry name" value="PBP1_ABC_ligand_binding-like"/>
    <property type="match status" value="1"/>
</dbReference>
<feature type="domain" description="Leucine-binding protein" evidence="4">
    <location>
        <begin position="37"/>
        <end position="383"/>
    </location>
</feature>
<dbReference type="InterPro" id="IPR028082">
    <property type="entry name" value="Peripla_BP_I"/>
</dbReference>
<dbReference type="InterPro" id="IPR051010">
    <property type="entry name" value="BCAA_transport"/>
</dbReference>
<evidence type="ECO:0000256" key="1">
    <source>
        <dbReference type="ARBA" id="ARBA00010062"/>
    </source>
</evidence>
<dbReference type="EMBL" id="CM001441">
    <property type="protein sequence ID" value="EHQ88792.1"/>
    <property type="molecule type" value="Genomic_DNA"/>
</dbReference>
<keyword evidence="6" id="KW-1185">Reference proteome</keyword>
<dbReference type="PANTHER" id="PTHR30483">
    <property type="entry name" value="LEUCINE-SPECIFIC-BINDING PROTEIN"/>
    <property type="match status" value="1"/>
</dbReference>
<gene>
    <name evidence="5" type="ORF">DesyoDRAFT_1663</name>
</gene>
<feature type="signal peptide" evidence="3">
    <location>
        <begin position="1"/>
        <end position="23"/>
    </location>
</feature>
<proteinExistence type="inferred from homology"/>
<evidence type="ECO:0000259" key="4">
    <source>
        <dbReference type="Pfam" id="PF13458"/>
    </source>
</evidence>
<sequence length="409" mass="45203">MKKAKWRLLTVLVLIMGLLVTTAGCGSQKTKGAAEAIKVGVILPLTGSEAIFGNMEKNAFEMAYEELKAAGKTTIGGREITLLFEDDQGKQDVAKSATEKLINQDKVSMLSGAYSSASTNVIAGAAQSMSMPFLIATGSADDITKKGWQWVFRGTAAPASKYTISLWQMIDQVVKPQSVAIIYESTDFGKSSAKSFKAEAEKRGLKIVYDQPYESGAIDFKPMLAKVKNANPDMVFAVSYLMDASMIVKQSKELDFNTKLFVGGGAGYTLPEFRENAGDASEYIASSTLWVPTVTWPGAKEFFEKYKQKFGKEPDYHGAQAYATMYIIGDALNRAKEFNNTGIQKALKETDLMTVMGPIKFEDWEGYTNQNKPYSYVVQWQKGKLEVIWPEDVKSSPYLYPVPNWKDRT</sequence>
<keyword evidence="2 3" id="KW-0732">Signal</keyword>
<dbReference type="HOGENOM" id="CLU_027128_4_1_9"/>
<evidence type="ECO:0000256" key="2">
    <source>
        <dbReference type="ARBA" id="ARBA00022729"/>
    </source>
</evidence>
<dbReference type="OrthoDB" id="9783240at2"/>
<comment type="similarity">
    <text evidence="1">Belongs to the leucine-binding protein family.</text>
</comment>
<dbReference type="Gene3D" id="3.40.50.2300">
    <property type="match status" value="2"/>
</dbReference>
<dbReference type="SUPFAM" id="SSF53822">
    <property type="entry name" value="Periplasmic binding protein-like I"/>
    <property type="match status" value="1"/>
</dbReference>
<dbReference type="InterPro" id="IPR028081">
    <property type="entry name" value="Leu-bd"/>
</dbReference>
<evidence type="ECO:0000313" key="6">
    <source>
        <dbReference type="Proteomes" id="UP000005104"/>
    </source>
</evidence>
<dbReference type="Pfam" id="PF13458">
    <property type="entry name" value="Peripla_BP_6"/>
    <property type="match status" value="1"/>
</dbReference>
<dbReference type="Proteomes" id="UP000005104">
    <property type="component" value="Chromosome"/>
</dbReference>
<dbReference type="RefSeq" id="WP_007781615.1">
    <property type="nucleotide sequence ID" value="NZ_CM001441.1"/>
</dbReference>
<name>H5XTQ9_9FIRM</name>
<evidence type="ECO:0000313" key="5">
    <source>
        <dbReference type="EMBL" id="EHQ88792.1"/>
    </source>
</evidence>
<feature type="chain" id="PRO_5039359288" evidence="3">
    <location>
        <begin position="24"/>
        <end position="409"/>
    </location>
</feature>
<dbReference type="PROSITE" id="PS51257">
    <property type="entry name" value="PROKAR_LIPOPROTEIN"/>
    <property type="match status" value="1"/>
</dbReference>
<dbReference type="PANTHER" id="PTHR30483:SF37">
    <property type="entry name" value="ABC TRANSPORTER SUBSTRATE-BINDING PROTEIN"/>
    <property type="match status" value="1"/>
</dbReference>
<organism evidence="5 6">
    <name type="scientific">Desulfosporosinus youngiae DSM 17734</name>
    <dbReference type="NCBI Taxonomy" id="768710"/>
    <lineage>
        <taxon>Bacteria</taxon>
        <taxon>Bacillati</taxon>
        <taxon>Bacillota</taxon>
        <taxon>Clostridia</taxon>
        <taxon>Eubacteriales</taxon>
        <taxon>Desulfitobacteriaceae</taxon>
        <taxon>Desulfosporosinus</taxon>
    </lineage>
</organism>
<protein>
    <submittedName>
        <fullName evidence="5">ABC-type branched-chain amino acid transport system, periplasmic component</fullName>
    </submittedName>
</protein>
<dbReference type="STRING" id="768710.DesyoDRAFT_1663"/>
<accession>H5XTQ9</accession>